<evidence type="ECO:0000256" key="1">
    <source>
        <dbReference type="SAM" id="MobiDB-lite"/>
    </source>
</evidence>
<protein>
    <recommendedName>
        <fullName evidence="4">Aflatoxin regulatory protein domain-containing protein</fullName>
    </recommendedName>
</protein>
<dbReference type="RefSeq" id="XP_007730101.1">
    <property type="nucleotide sequence ID" value="XM_007731911.1"/>
</dbReference>
<dbReference type="STRING" id="1182542.W9YVB2"/>
<dbReference type="AlphaFoldDB" id="W9YVB2"/>
<feature type="compositionally biased region" description="Low complexity" evidence="1">
    <location>
        <begin position="523"/>
        <end position="533"/>
    </location>
</feature>
<feature type="compositionally biased region" description="Polar residues" evidence="1">
    <location>
        <begin position="54"/>
        <end position="64"/>
    </location>
</feature>
<feature type="compositionally biased region" description="Low complexity" evidence="1">
    <location>
        <begin position="540"/>
        <end position="549"/>
    </location>
</feature>
<reference evidence="2 3" key="1">
    <citation type="submission" date="2013-03" db="EMBL/GenBank/DDBJ databases">
        <title>The Genome Sequence of Capronia epimyces CBS 606.96.</title>
        <authorList>
            <consortium name="The Broad Institute Genomics Platform"/>
            <person name="Cuomo C."/>
            <person name="de Hoog S."/>
            <person name="Gorbushina A."/>
            <person name="Walker B."/>
            <person name="Young S.K."/>
            <person name="Zeng Q."/>
            <person name="Gargeya S."/>
            <person name="Fitzgerald M."/>
            <person name="Haas B."/>
            <person name="Abouelleil A."/>
            <person name="Allen A.W."/>
            <person name="Alvarado L."/>
            <person name="Arachchi H.M."/>
            <person name="Berlin A.M."/>
            <person name="Chapman S.B."/>
            <person name="Gainer-Dewar J."/>
            <person name="Goldberg J."/>
            <person name="Griggs A."/>
            <person name="Gujja S."/>
            <person name="Hansen M."/>
            <person name="Howarth C."/>
            <person name="Imamovic A."/>
            <person name="Ireland A."/>
            <person name="Larimer J."/>
            <person name="McCowan C."/>
            <person name="Murphy C."/>
            <person name="Pearson M."/>
            <person name="Poon T.W."/>
            <person name="Priest M."/>
            <person name="Roberts A."/>
            <person name="Saif S."/>
            <person name="Shea T."/>
            <person name="Sisk P."/>
            <person name="Sykes S."/>
            <person name="Wortman J."/>
            <person name="Nusbaum C."/>
            <person name="Birren B."/>
        </authorList>
    </citation>
    <scope>NUCLEOTIDE SEQUENCE [LARGE SCALE GENOMIC DNA]</scope>
    <source>
        <strain evidence="2 3">CBS 606.96</strain>
    </source>
</reference>
<feature type="compositionally biased region" description="Basic and acidic residues" evidence="1">
    <location>
        <begin position="19"/>
        <end position="30"/>
    </location>
</feature>
<organism evidence="2 3">
    <name type="scientific">Capronia epimyces CBS 606.96</name>
    <dbReference type="NCBI Taxonomy" id="1182542"/>
    <lineage>
        <taxon>Eukaryota</taxon>
        <taxon>Fungi</taxon>
        <taxon>Dikarya</taxon>
        <taxon>Ascomycota</taxon>
        <taxon>Pezizomycotina</taxon>
        <taxon>Eurotiomycetes</taxon>
        <taxon>Chaetothyriomycetidae</taxon>
        <taxon>Chaetothyriales</taxon>
        <taxon>Herpotrichiellaceae</taxon>
        <taxon>Capronia</taxon>
    </lineage>
</organism>
<dbReference type="HOGENOM" id="CLU_428253_0_0_1"/>
<feature type="region of interest" description="Disordered" evidence="1">
    <location>
        <begin position="1"/>
        <end position="69"/>
    </location>
</feature>
<keyword evidence="3" id="KW-1185">Reference proteome</keyword>
<feature type="region of interest" description="Disordered" evidence="1">
    <location>
        <begin position="267"/>
        <end position="321"/>
    </location>
</feature>
<dbReference type="GeneID" id="19165901"/>
<evidence type="ECO:0008006" key="4">
    <source>
        <dbReference type="Google" id="ProtNLM"/>
    </source>
</evidence>
<dbReference type="Proteomes" id="UP000019478">
    <property type="component" value="Unassembled WGS sequence"/>
</dbReference>
<feature type="compositionally biased region" description="Acidic residues" evidence="1">
    <location>
        <begin position="457"/>
        <end position="470"/>
    </location>
</feature>
<sequence>MATHVDISQQQQGWNDAPLRQETRAQEIEQGRQQQLQPPLPPQVQLNDKAEEQQPMQSNDSIPSGGSIIDLRTDEECCSTAISTVDLFASNGTAGTSLRNIDMSDRSQYNWLSGCEWPQELSISAEDMIPPFEPMADFDAFDEADIMASELPELDGFFATELIALPATADPDQEIPYLAMSPTVDPGGDEFGSKAASELTARAESGYFSEATPELQTSTSATSSILPKRMATPLEPLVPAPAPPSKGSRAGRLQHLHRYRRPLPALQTSGLVLTEGTVSDRSGALSSHPGRRPKMWHNQITSPGRRSSTRPERDHVGSRYGKLSSLLLSPTNIRSNGEHSSQPSPALCSGQCHDSLIKQLSQLTSCWSSQRHISLDKLLNLDRDILQLRETVLQCACCMGSDRRSSHIQTKTLMFVIMVMENLLGLFERECNLDQPSPPESEDATMVLEVDEAVENAEEGNTGEDDEDTGDTSLSSSLLSKILHQRRRDLKRNEQRRQRQLVAHSSTKMDFGQSARYRRHRATSGSSGSNTSSVGPLFVPRRSSPPSLSALPQTAEPLLVGAYKVGEDVHASFSQYLLRLHFQRQMDAFHELDHILTATQGRSSAGPGSSDVSHRIACETLADIYRRVEYFLGFIAFVG</sequence>
<feature type="compositionally biased region" description="Polar residues" evidence="1">
    <location>
        <begin position="1"/>
        <end position="14"/>
    </location>
</feature>
<feature type="region of interest" description="Disordered" evidence="1">
    <location>
        <begin position="457"/>
        <end position="549"/>
    </location>
</feature>
<feature type="compositionally biased region" description="Polar residues" evidence="1">
    <location>
        <begin position="267"/>
        <end position="280"/>
    </location>
</feature>
<feature type="compositionally biased region" description="Low complexity" evidence="1">
    <location>
        <begin position="471"/>
        <end position="480"/>
    </location>
</feature>
<evidence type="ECO:0000313" key="2">
    <source>
        <dbReference type="EMBL" id="EXJ93211.1"/>
    </source>
</evidence>
<accession>W9YVB2</accession>
<comment type="caution">
    <text evidence="2">The sequence shown here is derived from an EMBL/GenBank/DDBJ whole genome shotgun (WGS) entry which is preliminary data.</text>
</comment>
<dbReference type="eggNOG" id="ENOG502TEPX">
    <property type="taxonomic scope" value="Eukaryota"/>
</dbReference>
<gene>
    <name evidence="2" type="ORF">A1O3_01768</name>
</gene>
<dbReference type="EMBL" id="AMGY01000001">
    <property type="protein sequence ID" value="EXJ93211.1"/>
    <property type="molecule type" value="Genomic_DNA"/>
</dbReference>
<evidence type="ECO:0000313" key="3">
    <source>
        <dbReference type="Proteomes" id="UP000019478"/>
    </source>
</evidence>
<name>W9YVB2_9EURO</name>
<proteinExistence type="predicted"/>
<dbReference type="OrthoDB" id="5069333at2759"/>